<dbReference type="EMBL" id="GBRH01198746">
    <property type="protein sequence ID" value="JAD99149.1"/>
    <property type="molecule type" value="Transcribed_RNA"/>
</dbReference>
<reference evidence="1" key="2">
    <citation type="journal article" date="2015" name="Data Brief">
        <title>Shoot transcriptome of the giant reed, Arundo donax.</title>
        <authorList>
            <person name="Barrero R.A."/>
            <person name="Guerrero F.D."/>
            <person name="Moolhuijzen P."/>
            <person name="Goolsby J.A."/>
            <person name="Tidwell J."/>
            <person name="Bellgard S.E."/>
            <person name="Bellgard M.I."/>
        </authorList>
    </citation>
    <scope>NUCLEOTIDE SEQUENCE</scope>
    <source>
        <tissue evidence="1">Shoot tissue taken approximately 20 cm above the soil surface</tissue>
    </source>
</reference>
<evidence type="ECO:0000313" key="1">
    <source>
        <dbReference type="EMBL" id="JAD99149.1"/>
    </source>
</evidence>
<organism evidence="1">
    <name type="scientific">Arundo donax</name>
    <name type="common">Giant reed</name>
    <name type="synonym">Donax arundinaceus</name>
    <dbReference type="NCBI Taxonomy" id="35708"/>
    <lineage>
        <taxon>Eukaryota</taxon>
        <taxon>Viridiplantae</taxon>
        <taxon>Streptophyta</taxon>
        <taxon>Embryophyta</taxon>
        <taxon>Tracheophyta</taxon>
        <taxon>Spermatophyta</taxon>
        <taxon>Magnoliopsida</taxon>
        <taxon>Liliopsida</taxon>
        <taxon>Poales</taxon>
        <taxon>Poaceae</taxon>
        <taxon>PACMAD clade</taxon>
        <taxon>Arundinoideae</taxon>
        <taxon>Arundineae</taxon>
        <taxon>Arundo</taxon>
    </lineage>
</organism>
<accession>A0A0A9EEI5</accession>
<reference evidence="1" key="1">
    <citation type="submission" date="2014-09" db="EMBL/GenBank/DDBJ databases">
        <authorList>
            <person name="Magalhaes I.L.F."/>
            <person name="Oliveira U."/>
            <person name="Santos F.R."/>
            <person name="Vidigal T.H.D.A."/>
            <person name="Brescovit A.D."/>
            <person name="Santos A.J."/>
        </authorList>
    </citation>
    <scope>NUCLEOTIDE SEQUENCE</scope>
    <source>
        <tissue evidence="1">Shoot tissue taken approximately 20 cm above the soil surface</tissue>
    </source>
</reference>
<protein>
    <submittedName>
        <fullName evidence="1">Uncharacterized protein</fullName>
    </submittedName>
</protein>
<sequence length="63" mass="6941">MDQPHPQAQPGICPPSFSITSTTVTDHMNFTQALADCSMQEILLRATADINYFLVEISMCPVL</sequence>
<dbReference type="AlphaFoldDB" id="A0A0A9EEI5"/>
<name>A0A0A9EEI5_ARUDO</name>
<proteinExistence type="predicted"/>